<evidence type="ECO:0000256" key="9">
    <source>
        <dbReference type="SAM" id="MobiDB-lite"/>
    </source>
</evidence>
<evidence type="ECO:0000313" key="11">
    <source>
        <dbReference type="Proteomes" id="UP000265120"/>
    </source>
</evidence>
<dbReference type="Proteomes" id="UP000265120">
    <property type="component" value="Chromosome 12"/>
</dbReference>
<keyword evidence="11" id="KW-1185">Reference proteome</keyword>
<dbReference type="PANTHER" id="PTHR31586">
    <property type="entry name" value="CYTOCHROME C OXIDASE PROTEIN 20"/>
    <property type="match status" value="1"/>
</dbReference>
<reference evidence="10" key="3">
    <citation type="submission" date="2025-09" db="UniProtKB">
        <authorList>
            <consortium name="Ensembl"/>
        </authorList>
    </citation>
    <scope>IDENTIFICATION</scope>
</reference>
<keyword evidence="8" id="KW-0472">Membrane</keyword>
<evidence type="ECO:0000256" key="7">
    <source>
        <dbReference type="ARBA" id="ARBA00023128"/>
    </source>
</evidence>
<dbReference type="GeneTree" id="ENSGT00390000016158"/>
<sequence>MAAEDEQKKEKSFKLLGILDIQKTPCARESILHGAGGCVAAGLFHFLATSRVRRSLDVGCAGFLLTTLGSWLYCRINNAKIRVQQRALQEGLKNKILYEGTGMDPSRTPDAGKASGAP</sequence>
<evidence type="ECO:0000256" key="5">
    <source>
        <dbReference type="ARBA" id="ARBA00022792"/>
    </source>
</evidence>
<dbReference type="RefSeq" id="XP_016892718.1">
    <property type="nucleotide sequence ID" value="XM_017037229.2"/>
</dbReference>
<evidence type="ECO:0000256" key="4">
    <source>
        <dbReference type="ARBA" id="ARBA00022692"/>
    </source>
</evidence>
<feature type="region of interest" description="Disordered" evidence="9">
    <location>
        <begin position="99"/>
        <end position="118"/>
    </location>
</feature>
<dbReference type="OMA" id="VSQIPCF"/>
<comment type="subcellular location">
    <subcellularLocation>
        <location evidence="1">Mitochondrion inner membrane</location>
    </subcellularLocation>
</comment>
<dbReference type="Ensembl" id="ENSCSET00000002397.1">
    <property type="protein sequence ID" value="ENSCSEP00000002357.1"/>
    <property type="gene ID" value="ENSCSEG00000001580.1"/>
</dbReference>
<keyword evidence="5" id="KW-0999">Mitochondrion inner membrane</keyword>
<comment type="similarity">
    <text evidence="2">Belongs to the COX20 family.</text>
</comment>
<dbReference type="InterPro" id="IPR022533">
    <property type="entry name" value="Cox20"/>
</dbReference>
<dbReference type="STRING" id="244447.ENSCSEP00000002357"/>
<dbReference type="CTD" id="116228"/>
<name>A0A3P8UJ04_CYNSE</name>
<dbReference type="Pfam" id="PF12597">
    <property type="entry name" value="Cox20"/>
    <property type="match status" value="1"/>
</dbReference>
<evidence type="ECO:0000256" key="1">
    <source>
        <dbReference type="ARBA" id="ARBA00004273"/>
    </source>
</evidence>
<evidence type="ECO:0000256" key="6">
    <source>
        <dbReference type="ARBA" id="ARBA00022989"/>
    </source>
</evidence>
<reference evidence="10" key="2">
    <citation type="submission" date="2025-08" db="UniProtKB">
        <authorList>
            <consortium name="Ensembl"/>
        </authorList>
    </citation>
    <scope>IDENTIFICATION</scope>
</reference>
<dbReference type="PRINTS" id="PR02049">
    <property type="entry name" value="PROTEINF36A"/>
</dbReference>
<accession>A0A3P8UJ04</accession>
<proteinExistence type="inferred from homology"/>
<reference evidence="10 11" key="1">
    <citation type="journal article" date="2014" name="Nat. Genet.">
        <title>Whole-genome sequence of a flatfish provides insights into ZW sex chromosome evolution and adaptation to a benthic lifestyle.</title>
        <authorList>
            <person name="Chen S."/>
            <person name="Zhang G."/>
            <person name="Shao C."/>
            <person name="Huang Q."/>
            <person name="Liu G."/>
            <person name="Zhang P."/>
            <person name="Song W."/>
            <person name="An N."/>
            <person name="Chalopin D."/>
            <person name="Volff J.N."/>
            <person name="Hong Y."/>
            <person name="Li Q."/>
            <person name="Sha Z."/>
            <person name="Zhou H."/>
            <person name="Xie M."/>
            <person name="Yu Q."/>
            <person name="Liu Y."/>
            <person name="Xiang H."/>
            <person name="Wang N."/>
            <person name="Wu K."/>
            <person name="Yang C."/>
            <person name="Zhou Q."/>
            <person name="Liao X."/>
            <person name="Yang L."/>
            <person name="Hu Q."/>
            <person name="Zhang J."/>
            <person name="Meng L."/>
            <person name="Jin L."/>
            <person name="Tian Y."/>
            <person name="Lian J."/>
            <person name="Yang J."/>
            <person name="Miao G."/>
            <person name="Liu S."/>
            <person name="Liang Z."/>
            <person name="Yan F."/>
            <person name="Li Y."/>
            <person name="Sun B."/>
            <person name="Zhang H."/>
            <person name="Zhang J."/>
            <person name="Zhu Y."/>
            <person name="Du M."/>
            <person name="Zhao Y."/>
            <person name="Schartl M."/>
            <person name="Tang Q."/>
            <person name="Wang J."/>
        </authorList>
    </citation>
    <scope>NUCLEOTIDE SEQUENCE</scope>
</reference>
<dbReference type="AlphaFoldDB" id="A0A3P8UJ04"/>
<dbReference type="FunCoup" id="A0A3P8UJ04">
    <property type="interactions" value="420"/>
</dbReference>
<keyword evidence="6" id="KW-1133">Transmembrane helix</keyword>
<evidence type="ECO:0000256" key="2">
    <source>
        <dbReference type="ARBA" id="ARBA00009575"/>
    </source>
</evidence>
<dbReference type="OrthoDB" id="14603at2759"/>
<evidence type="ECO:0000313" key="10">
    <source>
        <dbReference type="Ensembl" id="ENSCSEP00000002357.1"/>
    </source>
</evidence>
<dbReference type="InParanoid" id="A0A3P8UJ04"/>
<evidence type="ECO:0000256" key="3">
    <source>
        <dbReference type="ARBA" id="ARBA00017689"/>
    </source>
</evidence>
<dbReference type="GO" id="GO:0005743">
    <property type="term" value="C:mitochondrial inner membrane"/>
    <property type="evidence" value="ECO:0007669"/>
    <property type="project" value="UniProtKB-SubCell"/>
</dbReference>
<protein>
    <recommendedName>
        <fullName evidence="3">Cytochrome c oxidase assembly protein COX20, mitochondrial</fullName>
    </recommendedName>
</protein>
<dbReference type="GeneID" id="103386948"/>
<organism evidence="10 11">
    <name type="scientific">Cynoglossus semilaevis</name>
    <name type="common">Tongue sole</name>
    <dbReference type="NCBI Taxonomy" id="244447"/>
    <lineage>
        <taxon>Eukaryota</taxon>
        <taxon>Metazoa</taxon>
        <taxon>Chordata</taxon>
        <taxon>Craniata</taxon>
        <taxon>Vertebrata</taxon>
        <taxon>Euteleostomi</taxon>
        <taxon>Actinopterygii</taxon>
        <taxon>Neopterygii</taxon>
        <taxon>Teleostei</taxon>
        <taxon>Neoteleostei</taxon>
        <taxon>Acanthomorphata</taxon>
        <taxon>Carangaria</taxon>
        <taxon>Pleuronectiformes</taxon>
        <taxon>Pleuronectoidei</taxon>
        <taxon>Cynoglossidae</taxon>
        <taxon>Cynoglossinae</taxon>
        <taxon>Cynoglossus</taxon>
    </lineage>
</organism>
<keyword evidence="7" id="KW-0496">Mitochondrion</keyword>
<evidence type="ECO:0000256" key="8">
    <source>
        <dbReference type="ARBA" id="ARBA00023136"/>
    </source>
</evidence>
<keyword evidence="4" id="KW-0812">Transmembrane</keyword>
<dbReference type="GO" id="GO:0033617">
    <property type="term" value="P:mitochondrial respiratory chain complex IV assembly"/>
    <property type="evidence" value="ECO:0007669"/>
    <property type="project" value="InterPro"/>
</dbReference>
<dbReference type="PANTHER" id="PTHR31586:SF1">
    <property type="entry name" value="CYTOCHROME C OXIDASE ASSEMBLY PROTEIN COX20, MITOCHONDRIAL"/>
    <property type="match status" value="1"/>
</dbReference>